<name>A0A6S7IIE1_PARCT</name>
<protein>
    <submittedName>
        <fullName evidence="2">Uncharacterized protein</fullName>
    </submittedName>
</protein>
<dbReference type="AlphaFoldDB" id="A0A6S7IIE1"/>
<evidence type="ECO:0000313" key="3">
    <source>
        <dbReference type="Proteomes" id="UP001152795"/>
    </source>
</evidence>
<proteinExistence type="predicted"/>
<evidence type="ECO:0000313" key="2">
    <source>
        <dbReference type="EMBL" id="CAB4018845.1"/>
    </source>
</evidence>
<comment type="caution">
    <text evidence="2">The sequence shown here is derived from an EMBL/GenBank/DDBJ whole genome shotgun (WGS) entry which is preliminary data.</text>
</comment>
<reference evidence="2" key="1">
    <citation type="submission" date="2020-04" db="EMBL/GenBank/DDBJ databases">
        <authorList>
            <person name="Alioto T."/>
            <person name="Alioto T."/>
            <person name="Gomez Garrido J."/>
        </authorList>
    </citation>
    <scope>NUCLEOTIDE SEQUENCE</scope>
    <source>
        <strain evidence="2">A484AB</strain>
    </source>
</reference>
<gene>
    <name evidence="2" type="ORF">PACLA_8A036289</name>
</gene>
<dbReference type="Proteomes" id="UP001152795">
    <property type="component" value="Unassembled WGS sequence"/>
</dbReference>
<keyword evidence="3" id="KW-1185">Reference proteome</keyword>
<feature type="compositionally biased region" description="Polar residues" evidence="1">
    <location>
        <begin position="27"/>
        <end position="36"/>
    </location>
</feature>
<feature type="compositionally biased region" description="Polar residues" evidence="1">
    <location>
        <begin position="51"/>
        <end position="67"/>
    </location>
</feature>
<dbReference type="EMBL" id="CACRXK020010192">
    <property type="protein sequence ID" value="CAB4018845.1"/>
    <property type="molecule type" value="Genomic_DNA"/>
</dbReference>
<sequence length="118" mass="13131">MENERLSLITTIRLMQIVPPPDKKSPCTESDNNNTDACAETENNDTDACTESDNNNTDACTESDNNNTEEYIQSLIKEKAVEINNNQESAAALREWTDNPTDNTIKATYAEVVKSQVD</sequence>
<accession>A0A6S7IIE1</accession>
<feature type="region of interest" description="Disordered" evidence="1">
    <location>
        <begin position="19"/>
        <end position="67"/>
    </location>
</feature>
<evidence type="ECO:0000256" key="1">
    <source>
        <dbReference type="SAM" id="MobiDB-lite"/>
    </source>
</evidence>
<organism evidence="2 3">
    <name type="scientific">Paramuricea clavata</name>
    <name type="common">Red gorgonian</name>
    <name type="synonym">Violescent sea-whip</name>
    <dbReference type="NCBI Taxonomy" id="317549"/>
    <lineage>
        <taxon>Eukaryota</taxon>
        <taxon>Metazoa</taxon>
        <taxon>Cnidaria</taxon>
        <taxon>Anthozoa</taxon>
        <taxon>Octocorallia</taxon>
        <taxon>Malacalcyonacea</taxon>
        <taxon>Plexauridae</taxon>
        <taxon>Paramuricea</taxon>
    </lineage>
</organism>